<sequence length="331" mass="39222">MSRLNIHAFNIEKLKVDFENIILLKQEIAKTKSVVADKLNQLKTVYNDLLNSNTKKIFLFCLDSFYFQYKSFAMEMDNIDKFRSLLNNRMYCDYYKLYTIIITSIKEKKIEITHDGLELNSYPVYKDLEPFQEYKLEDIKNIHENILYILNILYEQYNVKTENIDNYNNNHRVGFSISNFINTLHYENNILREQTALYINYLSFFHISQKKQLNRLFKRISDFCREVEENININRTFSIDDIENEEKLNRFFSIGDDIEITNILEDSEFLIENTEKFIGKIDAVIQNSELSLNVSFSNENVVIEPTENISVEIDENAVRIENAAIDNNSDV</sequence>
<reference evidence="1" key="1">
    <citation type="journal article" date="2020" name="Nature">
        <title>Giant virus diversity and host interactions through global metagenomics.</title>
        <authorList>
            <person name="Schulz F."/>
            <person name="Roux S."/>
            <person name="Paez-Espino D."/>
            <person name="Jungbluth S."/>
            <person name="Walsh D.A."/>
            <person name="Denef V.J."/>
            <person name="McMahon K.D."/>
            <person name="Konstantinidis K.T."/>
            <person name="Eloe-Fadrosh E.A."/>
            <person name="Kyrpides N.C."/>
            <person name="Woyke T."/>
        </authorList>
    </citation>
    <scope>NUCLEOTIDE SEQUENCE</scope>
    <source>
        <strain evidence="1">GVMAG-S-3300012000-53</strain>
    </source>
</reference>
<proteinExistence type="predicted"/>
<dbReference type="AlphaFoldDB" id="A0A6C0KHU5"/>
<dbReference type="EMBL" id="MN740888">
    <property type="protein sequence ID" value="QHU16726.1"/>
    <property type="molecule type" value="Genomic_DNA"/>
</dbReference>
<protein>
    <submittedName>
        <fullName evidence="1">Uncharacterized protein</fullName>
    </submittedName>
</protein>
<evidence type="ECO:0000313" key="1">
    <source>
        <dbReference type="EMBL" id="QHU16726.1"/>
    </source>
</evidence>
<name>A0A6C0KHU5_9ZZZZ</name>
<accession>A0A6C0KHU5</accession>
<organism evidence="1">
    <name type="scientific">viral metagenome</name>
    <dbReference type="NCBI Taxonomy" id="1070528"/>
    <lineage>
        <taxon>unclassified sequences</taxon>
        <taxon>metagenomes</taxon>
        <taxon>organismal metagenomes</taxon>
    </lineage>
</organism>